<reference evidence="2" key="1">
    <citation type="submission" date="2014-04" db="EMBL/GenBank/DDBJ databases">
        <title>Whole-Genome optical mapping and complete genome sequence of Sphingobacterium deserti sp. nov., a new spaces isolated from desert in the west of China.</title>
        <authorList>
            <person name="Teng C."/>
            <person name="Zhou Z."/>
            <person name="Li X."/>
            <person name="Chen M."/>
            <person name="Lin M."/>
            <person name="Wang L."/>
            <person name="Su S."/>
            <person name="Zhang C."/>
            <person name="Zhang W."/>
        </authorList>
    </citation>
    <scope>NUCLEOTIDE SEQUENCE [LARGE SCALE GENOMIC DNA]</scope>
    <source>
        <strain evidence="2">ACCC05744</strain>
    </source>
</reference>
<dbReference type="STRING" id="1229276.DI53_3919"/>
<sequence>MQLDTIKQAKVANLQRQILAWQGYKDKDESSQSLGLGALEHAFPGQTFPLSCIHEFIADKYEDEAATSGFIGGLLATLLNKGGVCIWIGSTQQLFAPALKAFGVHPDQVIFICMKREKDILWALEETLKCVEIQVVVAEIKDLDFIQSRRLQLAVEKSKVTGLILRTAIRQQMTTACAARWHVRPLPSMVVDGLPGVGFPLWAIHLLKVRNGNPGYWEVAWQSNRFTIISKQVPNEKQRIIDLKVG</sequence>
<protein>
    <recommendedName>
        <fullName evidence="3">Error-prone repair protein ImuA</fullName>
    </recommendedName>
</protein>
<dbReference type="EMBL" id="JJMU01000074">
    <property type="protein sequence ID" value="KGE12269.1"/>
    <property type="molecule type" value="Genomic_DNA"/>
</dbReference>
<dbReference type="OrthoDB" id="836928at2"/>
<reference evidence="1 2" key="2">
    <citation type="journal article" date="2015" name="PLoS ONE">
        <title>Whole-Genome Optical Mapping and Finished Genome Sequence of Sphingobacterium deserti sp. nov., a New Species Isolated from the Western Desert of China.</title>
        <authorList>
            <person name="Teng C."/>
            <person name="Zhou Z."/>
            <person name="Molnar I."/>
            <person name="Li X."/>
            <person name="Tang R."/>
            <person name="Chen M."/>
            <person name="Wang L."/>
            <person name="Su S."/>
            <person name="Zhang W."/>
            <person name="Lin M."/>
        </authorList>
    </citation>
    <scope>NUCLEOTIDE SEQUENCE [LARGE SCALE GENOMIC DNA]</scope>
    <source>
        <strain evidence="2">ACCC05744</strain>
    </source>
</reference>
<dbReference type="SUPFAM" id="SSF52540">
    <property type="entry name" value="P-loop containing nucleoside triphosphate hydrolases"/>
    <property type="match status" value="1"/>
</dbReference>
<evidence type="ECO:0000313" key="1">
    <source>
        <dbReference type="EMBL" id="KGE12269.1"/>
    </source>
</evidence>
<evidence type="ECO:0008006" key="3">
    <source>
        <dbReference type="Google" id="ProtNLM"/>
    </source>
</evidence>
<dbReference type="Gene3D" id="3.40.50.300">
    <property type="entry name" value="P-loop containing nucleotide triphosphate hydrolases"/>
    <property type="match status" value="1"/>
</dbReference>
<keyword evidence="2" id="KW-1185">Reference proteome</keyword>
<dbReference type="Proteomes" id="UP000031802">
    <property type="component" value="Unassembled WGS sequence"/>
</dbReference>
<name>A0A0B8T4U1_9SPHI</name>
<dbReference type="InterPro" id="IPR017026">
    <property type="entry name" value="ImuA"/>
</dbReference>
<proteinExistence type="predicted"/>
<dbReference type="InterPro" id="IPR027417">
    <property type="entry name" value="P-loop_NTPase"/>
</dbReference>
<organism evidence="1 2">
    <name type="scientific">Sphingobacterium deserti</name>
    <dbReference type="NCBI Taxonomy" id="1229276"/>
    <lineage>
        <taxon>Bacteria</taxon>
        <taxon>Pseudomonadati</taxon>
        <taxon>Bacteroidota</taxon>
        <taxon>Sphingobacteriia</taxon>
        <taxon>Sphingobacteriales</taxon>
        <taxon>Sphingobacteriaceae</taxon>
        <taxon>Sphingobacterium</taxon>
    </lineage>
</organism>
<dbReference type="AlphaFoldDB" id="A0A0B8T4U1"/>
<dbReference type="PIRSF" id="PIRSF034285">
    <property type="entry name" value="UCP034285"/>
    <property type="match status" value="1"/>
</dbReference>
<dbReference type="eggNOG" id="COG4544">
    <property type="taxonomic scope" value="Bacteria"/>
</dbReference>
<comment type="caution">
    <text evidence="1">The sequence shown here is derived from an EMBL/GenBank/DDBJ whole genome shotgun (WGS) entry which is preliminary data.</text>
</comment>
<accession>A0A0B8T4U1</accession>
<gene>
    <name evidence="1" type="ORF">DI53_3919</name>
</gene>
<evidence type="ECO:0000313" key="2">
    <source>
        <dbReference type="Proteomes" id="UP000031802"/>
    </source>
</evidence>
<dbReference type="PATRIC" id="fig|1229276.3.peg.4059"/>